<dbReference type="GO" id="GO:0000028">
    <property type="term" value="P:ribosomal small subunit assembly"/>
    <property type="evidence" value="ECO:0007669"/>
    <property type="project" value="TreeGrafter"/>
</dbReference>
<dbReference type="EMBL" id="CP043424">
    <property type="protein sequence ID" value="QIW12800.1"/>
    <property type="molecule type" value="Genomic_DNA"/>
</dbReference>
<dbReference type="InterPro" id="IPR035956">
    <property type="entry name" value="RimP_N_sf"/>
</dbReference>
<keyword evidence="2 3" id="KW-0690">Ribosome biogenesis</keyword>
<reference evidence="7 9" key="2">
    <citation type="submission" date="2019-08" db="EMBL/GenBank/DDBJ databases">
        <title>Complete genome sequences of Francisella adeliensis (FSC1325 and FSC1326).</title>
        <authorList>
            <person name="Ohrman C."/>
            <person name="Uneklint I."/>
            <person name="Vallesi A."/>
            <person name="Karlsson L."/>
            <person name="Sjodin A."/>
        </authorList>
    </citation>
    <scope>NUCLEOTIDE SEQUENCE [LARGE SCALE GENOMIC DNA]</scope>
    <source>
        <strain evidence="7 9">FSC1325</strain>
    </source>
</reference>
<dbReference type="SUPFAM" id="SSF75420">
    <property type="entry name" value="YhbC-like, N-terminal domain"/>
    <property type="match status" value="1"/>
</dbReference>
<feature type="domain" description="Ribosome maturation factor RimP C-terminal" evidence="5">
    <location>
        <begin position="95"/>
        <end position="152"/>
    </location>
</feature>
<evidence type="ECO:0000259" key="5">
    <source>
        <dbReference type="Pfam" id="PF17384"/>
    </source>
</evidence>
<evidence type="ECO:0000256" key="3">
    <source>
        <dbReference type="HAMAP-Rule" id="MF_01077"/>
    </source>
</evidence>
<evidence type="ECO:0000256" key="1">
    <source>
        <dbReference type="ARBA" id="ARBA00022490"/>
    </source>
</evidence>
<dbReference type="HAMAP" id="MF_01077">
    <property type="entry name" value="RimP"/>
    <property type="match status" value="1"/>
</dbReference>
<dbReference type="GO" id="GO:0006412">
    <property type="term" value="P:translation"/>
    <property type="evidence" value="ECO:0007669"/>
    <property type="project" value="TreeGrafter"/>
</dbReference>
<keyword evidence="1 3" id="KW-0963">Cytoplasm</keyword>
<dbReference type="PANTHER" id="PTHR33867">
    <property type="entry name" value="RIBOSOME MATURATION FACTOR RIMP"/>
    <property type="match status" value="1"/>
</dbReference>
<proteinExistence type="inferred from homology"/>
<dbReference type="SUPFAM" id="SSF74942">
    <property type="entry name" value="YhbC-like, C-terminal domain"/>
    <property type="match status" value="1"/>
</dbReference>
<comment type="subcellular location">
    <subcellularLocation>
        <location evidence="3">Cytoplasm</location>
    </subcellularLocation>
</comment>
<dbReference type="InterPro" id="IPR028998">
    <property type="entry name" value="RimP_C"/>
</dbReference>
<dbReference type="InterPro" id="IPR036847">
    <property type="entry name" value="RimP_C_sf"/>
</dbReference>
<dbReference type="KEGG" id="fad:CDH04_09160"/>
<dbReference type="Pfam" id="PF02576">
    <property type="entry name" value="RimP_N"/>
    <property type="match status" value="1"/>
</dbReference>
<keyword evidence="9" id="KW-1185">Reference proteome</keyword>
<reference evidence="6 8" key="1">
    <citation type="submission" date="2017-06" db="EMBL/GenBank/DDBJ databases">
        <title>Complete genome of Francisella adeliensis.</title>
        <authorList>
            <person name="Vallesi A."/>
            <person name="Sjodin A."/>
        </authorList>
    </citation>
    <scope>NUCLEOTIDE SEQUENCE [LARGE SCALE GENOMIC DNA]</scope>
    <source>
        <strain evidence="6 8">FDC440</strain>
    </source>
</reference>
<accession>A0A2Z4Y1I3</accession>
<dbReference type="GO" id="GO:0005829">
    <property type="term" value="C:cytosol"/>
    <property type="evidence" value="ECO:0007669"/>
    <property type="project" value="TreeGrafter"/>
</dbReference>
<dbReference type="Proteomes" id="UP000681131">
    <property type="component" value="Chromosome"/>
</dbReference>
<comment type="similarity">
    <text evidence="3">Belongs to the RimP family.</text>
</comment>
<evidence type="ECO:0000313" key="8">
    <source>
        <dbReference type="Proteomes" id="UP000251120"/>
    </source>
</evidence>
<evidence type="ECO:0000256" key="2">
    <source>
        <dbReference type="ARBA" id="ARBA00022517"/>
    </source>
</evidence>
<evidence type="ECO:0000313" key="7">
    <source>
        <dbReference type="EMBL" id="QIW12800.1"/>
    </source>
</evidence>
<name>A0A2Z4Y1I3_9GAMM</name>
<gene>
    <name evidence="3 7" type="primary">rimP</name>
    <name evidence="6" type="ORF">CDH04_09160</name>
    <name evidence="7" type="ORF">FZC43_09170</name>
</gene>
<evidence type="ECO:0000313" key="9">
    <source>
        <dbReference type="Proteomes" id="UP000681131"/>
    </source>
</evidence>
<evidence type="ECO:0000313" key="6">
    <source>
        <dbReference type="EMBL" id="AXA34553.1"/>
    </source>
</evidence>
<comment type="function">
    <text evidence="3">Required for maturation of 30S ribosomal subunits.</text>
</comment>
<evidence type="ECO:0000259" key="4">
    <source>
        <dbReference type="Pfam" id="PF02576"/>
    </source>
</evidence>
<dbReference type="Proteomes" id="UP000251120">
    <property type="component" value="Chromosome"/>
</dbReference>
<dbReference type="PANTHER" id="PTHR33867:SF1">
    <property type="entry name" value="RIBOSOME MATURATION FACTOR RIMP"/>
    <property type="match status" value="1"/>
</dbReference>
<protein>
    <recommendedName>
        <fullName evidence="3">Ribosome maturation factor RimP</fullName>
    </recommendedName>
</protein>
<dbReference type="Pfam" id="PF17384">
    <property type="entry name" value="DUF150_C"/>
    <property type="match status" value="1"/>
</dbReference>
<feature type="domain" description="Ribosome maturation factor RimP N-terminal" evidence="4">
    <location>
        <begin position="11"/>
        <end position="81"/>
    </location>
</feature>
<organism evidence="6 8">
    <name type="scientific">Francisella adeliensis</name>
    <dbReference type="NCBI Taxonomy" id="2007306"/>
    <lineage>
        <taxon>Bacteria</taxon>
        <taxon>Pseudomonadati</taxon>
        <taxon>Pseudomonadota</taxon>
        <taxon>Gammaproteobacteria</taxon>
        <taxon>Thiotrichales</taxon>
        <taxon>Francisellaceae</taxon>
        <taxon>Francisella</taxon>
    </lineage>
</organism>
<dbReference type="InterPro" id="IPR028989">
    <property type="entry name" value="RimP_N"/>
</dbReference>
<dbReference type="AlphaFoldDB" id="A0A2Z4Y1I3"/>
<dbReference type="NCBIfam" id="NF011226">
    <property type="entry name" value="PRK14633.1"/>
    <property type="match status" value="1"/>
</dbReference>
<sequence>MKMVLDKLYELVEPITADLGYILWGIEIVGSGKMTIRIFIDHENGVAVNDCQTVSREVSAIFDVEDPVASKYTLEVSSPGMNRQIFNIIQAEALLGFNVKAVTIAPVESQTKFKGRLTRVEGNNVVLVLEDSQKEVSFDFDELKKLRVSPEFS</sequence>
<dbReference type="FunFam" id="3.30.300.70:FF:000001">
    <property type="entry name" value="Ribosome maturation factor RimP"/>
    <property type="match status" value="1"/>
</dbReference>
<dbReference type="EMBL" id="CP021781">
    <property type="protein sequence ID" value="AXA34553.1"/>
    <property type="molecule type" value="Genomic_DNA"/>
</dbReference>
<dbReference type="Gene3D" id="3.30.300.70">
    <property type="entry name" value="RimP-like superfamily, N-terminal"/>
    <property type="match status" value="1"/>
</dbReference>
<dbReference type="OrthoDB" id="9805006at2"/>
<dbReference type="InterPro" id="IPR003728">
    <property type="entry name" value="Ribosome_maturation_RimP"/>
</dbReference>
<dbReference type="CDD" id="cd01734">
    <property type="entry name" value="YlxS_C"/>
    <property type="match status" value="1"/>
</dbReference>
<dbReference type="Gene3D" id="2.30.30.180">
    <property type="entry name" value="Ribosome maturation factor RimP, C-terminal domain"/>
    <property type="match status" value="1"/>
</dbReference>